<protein>
    <recommendedName>
        <fullName evidence="13">Glycosyl hydrolase family 4 C-terminal domain-containing protein</fullName>
    </recommendedName>
</protein>
<dbReference type="Pfam" id="PF11975">
    <property type="entry name" value="Glyco_hydro_4C"/>
    <property type="match status" value="1"/>
</dbReference>
<evidence type="ECO:0000256" key="11">
    <source>
        <dbReference type="PIRSR" id="PIRSR601088-4"/>
    </source>
</evidence>
<evidence type="ECO:0000256" key="1">
    <source>
        <dbReference type="ARBA" id="ARBA00010141"/>
    </source>
</evidence>
<dbReference type="SUPFAM" id="SSF56327">
    <property type="entry name" value="LDH C-terminal domain-like"/>
    <property type="match status" value="1"/>
</dbReference>
<evidence type="ECO:0000313" key="15">
    <source>
        <dbReference type="Proteomes" id="UP000241848"/>
    </source>
</evidence>
<evidence type="ECO:0000256" key="5">
    <source>
        <dbReference type="ARBA" id="ARBA00023027"/>
    </source>
</evidence>
<dbReference type="SUPFAM" id="SSF51735">
    <property type="entry name" value="NAD(P)-binding Rossmann-fold domains"/>
    <property type="match status" value="1"/>
</dbReference>
<keyword evidence="3 10" id="KW-0479">Metal-binding</keyword>
<evidence type="ECO:0000256" key="7">
    <source>
        <dbReference type="ARBA" id="ARBA00023295"/>
    </source>
</evidence>
<dbReference type="GO" id="GO:0046872">
    <property type="term" value="F:metal ion binding"/>
    <property type="evidence" value="ECO:0007669"/>
    <property type="project" value="UniProtKB-KW"/>
</dbReference>
<evidence type="ECO:0000256" key="12">
    <source>
        <dbReference type="RuleBase" id="RU361152"/>
    </source>
</evidence>
<evidence type="ECO:0000259" key="13">
    <source>
        <dbReference type="Pfam" id="PF11975"/>
    </source>
</evidence>
<dbReference type="InterPro" id="IPR019802">
    <property type="entry name" value="GlycHydrolase_4_CS"/>
</dbReference>
<feature type="binding site" evidence="9">
    <location>
        <position position="144"/>
    </location>
    <ligand>
        <name>substrate</name>
    </ligand>
</feature>
<feature type="active site" description="Proton acceptor" evidence="8">
    <location>
        <position position="245"/>
    </location>
</feature>
<feature type="active site" description="Proton donor" evidence="8">
    <location>
        <position position="166"/>
    </location>
</feature>
<dbReference type="InterPro" id="IPR022616">
    <property type="entry name" value="Glyco_hydro_4_C"/>
</dbReference>
<dbReference type="Gene3D" id="3.40.50.720">
    <property type="entry name" value="NAD(P)-binding Rossmann-like Domain"/>
    <property type="match status" value="1"/>
</dbReference>
<comment type="caution">
    <text evidence="14">The sequence shown here is derived from an EMBL/GenBank/DDBJ whole genome shotgun (WGS) entry which is preliminary data.</text>
</comment>
<evidence type="ECO:0000256" key="6">
    <source>
        <dbReference type="ARBA" id="ARBA00023211"/>
    </source>
</evidence>
<dbReference type="InterPro" id="IPR001088">
    <property type="entry name" value="Glyco_hydro_4"/>
</dbReference>
<gene>
    <name evidence="14" type="ORF">C7B45_12135</name>
</gene>
<dbReference type="GO" id="GO:0005975">
    <property type="term" value="P:carbohydrate metabolic process"/>
    <property type="evidence" value="ECO:0007669"/>
    <property type="project" value="InterPro"/>
</dbReference>
<comment type="subunit">
    <text evidence="2">Homotetramer.</text>
</comment>
<dbReference type="EMBL" id="PXYV01000042">
    <property type="protein sequence ID" value="PSR21107.1"/>
    <property type="molecule type" value="Genomic_DNA"/>
</dbReference>
<organism evidence="14 15">
    <name type="scientific">Sulfobacillus acidophilus</name>
    <dbReference type="NCBI Taxonomy" id="53633"/>
    <lineage>
        <taxon>Bacteria</taxon>
        <taxon>Bacillati</taxon>
        <taxon>Bacillota</taxon>
        <taxon>Clostridia</taxon>
        <taxon>Eubacteriales</taxon>
        <taxon>Clostridiales Family XVII. Incertae Sedis</taxon>
        <taxon>Sulfobacillus</taxon>
    </lineage>
</organism>
<comment type="similarity">
    <text evidence="1 12">Belongs to the glycosyl hydrolase 4 family.</text>
</comment>
<dbReference type="PANTHER" id="PTHR32092">
    <property type="entry name" value="6-PHOSPHO-BETA-GLUCOSIDASE-RELATED"/>
    <property type="match status" value="1"/>
</dbReference>
<dbReference type="InterPro" id="IPR015955">
    <property type="entry name" value="Lactate_DH/Glyco_Ohase_4_C"/>
</dbReference>
<dbReference type="PANTHER" id="PTHR32092:SF5">
    <property type="entry name" value="6-PHOSPHO-BETA-GLUCOSIDASE"/>
    <property type="match status" value="1"/>
</dbReference>
<feature type="site" description="Increases basicity of active site Tyr" evidence="11">
    <location>
        <position position="106"/>
    </location>
</feature>
<dbReference type="GO" id="GO:0004553">
    <property type="term" value="F:hydrolase activity, hydrolyzing O-glycosyl compounds"/>
    <property type="evidence" value="ECO:0007669"/>
    <property type="project" value="InterPro"/>
</dbReference>
<comment type="cofactor">
    <cofactor evidence="12">
        <name>NAD(+)</name>
        <dbReference type="ChEBI" id="CHEBI:57540"/>
    </cofactor>
    <text evidence="12">Binds 1 NAD(+) per subunit.</text>
</comment>
<keyword evidence="4 12" id="KW-0378">Hydrolase</keyword>
<name>A0A2T2WFS9_9FIRM</name>
<reference evidence="14 15" key="1">
    <citation type="journal article" date="2014" name="BMC Genomics">
        <title>Comparison of environmental and isolate Sulfobacillus genomes reveals diverse carbon, sulfur, nitrogen, and hydrogen metabolisms.</title>
        <authorList>
            <person name="Justice N.B."/>
            <person name="Norman A."/>
            <person name="Brown C.T."/>
            <person name="Singh A."/>
            <person name="Thomas B.C."/>
            <person name="Banfield J.F."/>
        </authorList>
    </citation>
    <scope>NUCLEOTIDE SEQUENCE [LARGE SCALE GENOMIC DNA]</scope>
    <source>
        <strain evidence="14">AMDSBA3</strain>
    </source>
</reference>
<evidence type="ECO:0000256" key="2">
    <source>
        <dbReference type="ARBA" id="ARBA00011881"/>
    </source>
</evidence>
<evidence type="ECO:0000256" key="10">
    <source>
        <dbReference type="PIRSR" id="PIRSR601088-3"/>
    </source>
</evidence>
<keyword evidence="5 12" id="KW-0520">NAD</keyword>
<dbReference type="GO" id="GO:0016616">
    <property type="term" value="F:oxidoreductase activity, acting on the CH-OH group of donors, NAD or NADP as acceptor"/>
    <property type="evidence" value="ECO:0007669"/>
    <property type="project" value="InterPro"/>
</dbReference>
<dbReference type="PRINTS" id="PR00732">
    <property type="entry name" value="GLHYDRLASE4"/>
</dbReference>
<evidence type="ECO:0000256" key="4">
    <source>
        <dbReference type="ARBA" id="ARBA00022801"/>
    </source>
</evidence>
<keyword evidence="6 10" id="KW-0464">Manganese</keyword>
<evidence type="ECO:0000256" key="8">
    <source>
        <dbReference type="PIRSR" id="PIRSR601088-1"/>
    </source>
</evidence>
<sequence length="455" mass="49620">MKLTVLGGGGVRLPLLIKGLIGTGAQCPFETVMLFDIEEQQLATMGKLAQYLLRQTQSAINLEYTTDIREALTGADFVFSAIRVGQNASRIIDERVALEHGVVGQETTGPGGFAMALRTIPVVLDYARIMREVAPQAWLLNFTNPAGIVTQALIDQDTPRTIGICDSPEGIKKRVAHFLDVVPERVQLSYLGLNHLGWVTDVHVDGISQMAFLLTHYAELSRQDAEFAAFDAELVQSLGMLPNEYLYYFYYSADAVQNINRVGETRGAQIAQLSQSLLAGLHDAVLREDYAGAWDLYTHTMGARSQTYMQREMHATAQARADRPAVAQEDAGYAGIALRVAQSMLGQSTAPMIVNTPNHHAITDLAPEDVVEVSASILADGPHPLAVGPMPAKIAGLVLQVKEYERCTVKAAVTGNRRLAIEALAAHPLVPSYQLATQLVDRYLRELAAWLPQFA</sequence>
<evidence type="ECO:0000256" key="3">
    <source>
        <dbReference type="ARBA" id="ARBA00022723"/>
    </source>
</evidence>
<keyword evidence="10" id="KW-0533">Nickel</keyword>
<feature type="binding site" evidence="10">
    <location>
        <position position="165"/>
    </location>
    <ligand>
        <name>Mn(2+)</name>
        <dbReference type="ChEBI" id="CHEBI:29035"/>
    </ligand>
</feature>
<dbReference type="AlphaFoldDB" id="A0A2T2WFS9"/>
<evidence type="ECO:0000313" key="14">
    <source>
        <dbReference type="EMBL" id="PSR21107.1"/>
    </source>
</evidence>
<feature type="binding site" evidence="10">
    <location>
        <position position="195"/>
    </location>
    <ligand>
        <name>Mn(2+)</name>
        <dbReference type="ChEBI" id="CHEBI:29035"/>
    </ligand>
</feature>
<feature type="domain" description="Glycosyl hydrolase family 4 C-terminal" evidence="13">
    <location>
        <begin position="190"/>
        <end position="430"/>
    </location>
</feature>
<dbReference type="Proteomes" id="UP000241848">
    <property type="component" value="Unassembled WGS sequence"/>
</dbReference>
<dbReference type="InterPro" id="IPR036291">
    <property type="entry name" value="NAD(P)-bd_dom_sf"/>
</dbReference>
<keyword evidence="10" id="KW-0170">Cobalt</keyword>
<proteinExistence type="inferred from homology"/>
<keyword evidence="7 12" id="KW-0326">Glycosidase</keyword>
<feature type="binding site" evidence="9">
    <location>
        <position position="90"/>
    </location>
    <ligand>
        <name>substrate</name>
    </ligand>
</feature>
<evidence type="ECO:0000256" key="9">
    <source>
        <dbReference type="PIRSR" id="PIRSR601088-2"/>
    </source>
</evidence>
<dbReference type="Pfam" id="PF02056">
    <property type="entry name" value="Glyco_hydro_4"/>
    <property type="match status" value="1"/>
</dbReference>
<accession>A0A2T2WFS9</accession>
<dbReference type="Gene3D" id="3.90.110.10">
    <property type="entry name" value="Lactate dehydrogenase/glycoside hydrolase, family 4, C-terminal"/>
    <property type="match status" value="1"/>
</dbReference>
<dbReference type="PROSITE" id="PS01324">
    <property type="entry name" value="GLYCOSYL_HYDROL_F4"/>
    <property type="match status" value="1"/>
</dbReference>
<keyword evidence="10" id="KW-0408">Iron</keyword>